<reference evidence="2 3" key="1">
    <citation type="submission" date="2021-06" db="EMBL/GenBank/DDBJ databases">
        <title>Ecological speciation of a Streptomyces species isolated from different habitats and geographic origins.</title>
        <authorList>
            <person name="Wang J."/>
        </authorList>
    </citation>
    <scope>NUCLEOTIDE SEQUENCE [LARGE SCALE GENOMIC DNA]</scope>
    <source>
        <strain evidence="2 3">FXJ8.012</strain>
    </source>
</reference>
<dbReference type="EMBL" id="JAHSTP010000021">
    <property type="protein sequence ID" value="MBZ6155972.1"/>
    <property type="molecule type" value="Genomic_DNA"/>
</dbReference>
<accession>A0ABS7WDF2</accession>
<organism evidence="2 3">
    <name type="scientific">Streptomyces olivaceus</name>
    <dbReference type="NCBI Taxonomy" id="47716"/>
    <lineage>
        <taxon>Bacteria</taxon>
        <taxon>Bacillati</taxon>
        <taxon>Actinomycetota</taxon>
        <taxon>Actinomycetes</taxon>
        <taxon>Kitasatosporales</taxon>
        <taxon>Streptomycetaceae</taxon>
        <taxon>Streptomyces</taxon>
    </lineage>
</organism>
<dbReference type="Proteomes" id="UP000758701">
    <property type="component" value="Unassembled WGS sequence"/>
</dbReference>
<gene>
    <name evidence="2" type="ORF">KVH32_33110</name>
</gene>
<keyword evidence="3" id="KW-1185">Reference proteome</keyword>
<proteinExistence type="predicted"/>
<feature type="region of interest" description="Disordered" evidence="1">
    <location>
        <begin position="293"/>
        <end position="318"/>
    </location>
</feature>
<dbReference type="RefSeq" id="WP_224310323.1">
    <property type="nucleotide sequence ID" value="NZ_JAHSST010000026.1"/>
</dbReference>
<evidence type="ECO:0000313" key="3">
    <source>
        <dbReference type="Proteomes" id="UP000758701"/>
    </source>
</evidence>
<feature type="region of interest" description="Disordered" evidence="1">
    <location>
        <begin position="77"/>
        <end position="96"/>
    </location>
</feature>
<protein>
    <submittedName>
        <fullName evidence="2">Uncharacterized protein</fullName>
    </submittedName>
</protein>
<comment type="caution">
    <text evidence="2">The sequence shown here is derived from an EMBL/GenBank/DDBJ whole genome shotgun (WGS) entry which is preliminary data.</text>
</comment>
<sequence length="374" mass="42147">MANKVQCTHLGIEINLERDDLGNPGMPGLWERLYERDRVLGAMRVPVSERGMQCAGICRQAGVVAWMYLREQGGRRQAVHERAEDEARHSAPMSDEHKAYQERIIHTAEEAGFHADSEVRTPIGRRQWIQTDTLVEGDNGRRIGWEVQLSTAAAKGPRSVQSRAKKATTHGITPAWHTDRDAYARRNDTQWTYSNQLPARVIAKTGGLRVVSGFRVLDFWRCDITADLPCPDGLGRCWKQHATPKPRDVLFDDLVRKTAAGLILPLEYWSGSRMQRFWVPADERDRYYDAFGQPSSSGEIAGPRAGRGSSEGPTCRPRTNLATTRRVLDWRDQSHWSFDAKPCKYCQQLTNLVDDAGTHMHKVCREATLGADAA</sequence>
<evidence type="ECO:0000256" key="1">
    <source>
        <dbReference type="SAM" id="MobiDB-lite"/>
    </source>
</evidence>
<evidence type="ECO:0000313" key="2">
    <source>
        <dbReference type="EMBL" id="MBZ6155972.1"/>
    </source>
</evidence>
<name>A0ABS7WDF2_STROV</name>